<dbReference type="InterPro" id="IPR038300">
    <property type="entry name" value="SASP_sf_alpha/beta"/>
</dbReference>
<dbReference type="Pfam" id="PF00269">
    <property type="entry name" value="SASP"/>
    <property type="match status" value="1"/>
</dbReference>
<dbReference type="InterPro" id="IPR050847">
    <property type="entry name" value="SASP_DNA-binding"/>
</dbReference>
<sequence>MARNKKILVPEAREGLDQLKGRIMKAKGYDVNMTEPDNVKFEIAEEQGIPLKKGYNGQLTSKQAGKIGGTIGGNMVKEMIKIAQEQIMRK</sequence>
<dbReference type="InterPro" id="IPR001448">
    <property type="entry name" value="SASP_alpha/beta-type"/>
</dbReference>
<dbReference type="Gene3D" id="6.10.10.80">
    <property type="entry name" value="Small, acid-soluble spore protein, alpha/beta type-like"/>
    <property type="match status" value="1"/>
</dbReference>
<dbReference type="PANTHER" id="PTHR36107:SF1">
    <property type="entry name" value="SMALL, ACID-SOLUBLE SPORE PROTEIN A"/>
    <property type="match status" value="1"/>
</dbReference>
<dbReference type="Proteomes" id="UP000626697">
    <property type="component" value="Unassembled WGS sequence"/>
</dbReference>
<evidence type="ECO:0000313" key="2">
    <source>
        <dbReference type="EMBL" id="MBA9025316.1"/>
    </source>
</evidence>
<comment type="function">
    <text evidence="1">SASP are bound to spore DNA. They are double-stranded DNA-binding proteins that cause DNA to change to an a-like conformation. They protect the DNA backbone from chemical and enzymatic cleavage and are thus involved in dormant spore's high resistance to UV light.</text>
</comment>
<gene>
    <name evidence="2" type="ORF">HNP81_000598</name>
</gene>
<proteinExistence type="predicted"/>
<evidence type="ECO:0000313" key="3">
    <source>
        <dbReference type="Proteomes" id="UP000626697"/>
    </source>
</evidence>
<comment type="caution">
    <text evidence="2">The sequence shown here is derived from an EMBL/GenBank/DDBJ whole genome shotgun (WGS) entry which is preliminary data.</text>
</comment>
<protein>
    <recommendedName>
        <fullName evidence="4">Alpha/beta hydrolase</fullName>
    </recommendedName>
</protein>
<name>A0ABR6CK69_9BACI</name>
<reference evidence="2 3" key="1">
    <citation type="submission" date="2020-08" db="EMBL/GenBank/DDBJ databases">
        <title>Genomic Encyclopedia of Type Strains, Phase IV (KMG-IV): sequencing the most valuable type-strain genomes for metagenomic binning, comparative biology and taxonomic classification.</title>
        <authorList>
            <person name="Goeker M."/>
        </authorList>
    </citation>
    <scope>NUCLEOTIDE SEQUENCE [LARGE SCALE GENOMIC DNA]</scope>
    <source>
        <strain evidence="2 3">DSM 105481</strain>
    </source>
</reference>
<keyword evidence="3" id="KW-1185">Reference proteome</keyword>
<organism evidence="2 3">
    <name type="scientific">Peribacillus huizhouensis</name>
    <dbReference type="NCBI Taxonomy" id="1501239"/>
    <lineage>
        <taxon>Bacteria</taxon>
        <taxon>Bacillati</taxon>
        <taxon>Bacillota</taxon>
        <taxon>Bacilli</taxon>
        <taxon>Bacillales</taxon>
        <taxon>Bacillaceae</taxon>
        <taxon>Peribacillus</taxon>
    </lineage>
</organism>
<evidence type="ECO:0008006" key="4">
    <source>
        <dbReference type="Google" id="ProtNLM"/>
    </source>
</evidence>
<dbReference type="RefSeq" id="WP_028393259.1">
    <property type="nucleotide sequence ID" value="NZ_JACJHX010000001.1"/>
</dbReference>
<dbReference type="EMBL" id="JACJHX010000001">
    <property type="protein sequence ID" value="MBA9025316.1"/>
    <property type="molecule type" value="Genomic_DNA"/>
</dbReference>
<evidence type="ECO:0000256" key="1">
    <source>
        <dbReference type="ARBA" id="ARBA00003863"/>
    </source>
</evidence>
<accession>A0ABR6CK69</accession>
<dbReference type="PANTHER" id="PTHR36107">
    <property type="entry name" value="SMALL, ACID-SOLUBLE SPORE PROTEIN A"/>
    <property type="match status" value="1"/>
</dbReference>